<gene>
    <name evidence="2" type="ORF">KSP39_PZI014277</name>
</gene>
<comment type="caution">
    <text evidence="2">The sequence shown here is derived from an EMBL/GenBank/DDBJ whole genome shotgun (WGS) entry which is preliminary data.</text>
</comment>
<sequence>MNQFGAAQPPCNPLHEARPTHLSRSPRTPINHKCSPPPYQSPFNLCLAGHLSPFIIFPLSSLLHAYIHPPTWSNPPLFLSSLFNIHSFPSTLILPLPPLIAMHEFSP</sequence>
<dbReference type="Proteomes" id="UP001418222">
    <property type="component" value="Unassembled WGS sequence"/>
</dbReference>
<name>A0AAP0BAU5_9ASPA</name>
<evidence type="ECO:0000313" key="3">
    <source>
        <dbReference type="Proteomes" id="UP001418222"/>
    </source>
</evidence>
<accession>A0AAP0BAU5</accession>
<evidence type="ECO:0000256" key="1">
    <source>
        <dbReference type="SAM" id="MobiDB-lite"/>
    </source>
</evidence>
<keyword evidence="3" id="KW-1185">Reference proteome</keyword>
<organism evidence="2 3">
    <name type="scientific">Platanthera zijinensis</name>
    <dbReference type="NCBI Taxonomy" id="2320716"/>
    <lineage>
        <taxon>Eukaryota</taxon>
        <taxon>Viridiplantae</taxon>
        <taxon>Streptophyta</taxon>
        <taxon>Embryophyta</taxon>
        <taxon>Tracheophyta</taxon>
        <taxon>Spermatophyta</taxon>
        <taxon>Magnoliopsida</taxon>
        <taxon>Liliopsida</taxon>
        <taxon>Asparagales</taxon>
        <taxon>Orchidaceae</taxon>
        <taxon>Orchidoideae</taxon>
        <taxon>Orchideae</taxon>
        <taxon>Orchidinae</taxon>
        <taxon>Platanthera</taxon>
    </lineage>
</organism>
<proteinExistence type="predicted"/>
<protein>
    <submittedName>
        <fullName evidence="2">Uncharacterized protein</fullName>
    </submittedName>
</protein>
<dbReference type="EMBL" id="JBBWWQ010000012">
    <property type="protein sequence ID" value="KAK8934406.1"/>
    <property type="molecule type" value="Genomic_DNA"/>
</dbReference>
<feature type="region of interest" description="Disordered" evidence="1">
    <location>
        <begin position="1"/>
        <end position="33"/>
    </location>
</feature>
<reference evidence="2 3" key="1">
    <citation type="journal article" date="2022" name="Nat. Plants">
        <title>Genomes of leafy and leafless Platanthera orchids illuminate the evolution of mycoheterotrophy.</title>
        <authorList>
            <person name="Li M.H."/>
            <person name="Liu K.W."/>
            <person name="Li Z."/>
            <person name="Lu H.C."/>
            <person name="Ye Q.L."/>
            <person name="Zhang D."/>
            <person name="Wang J.Y."/>
            <person name="Li Y.F."/>
            <person name="Zhong Z.M."/>
            <person name="Liu X."/>
            <person name="Yu X."/>
            <person name="Liu D.K."/>
            <person name="Tu X.D."/>
            <person name="Liu B."/>
            <person name="Hao Y."/>
            <person name="Liao X.Y."/>
            <person name="Jiang Y.T."/>
            <person name="Sun W.H."/>
            <person name="Chen J."/>
            <person name="Chen Y.Q."/>
            <person name="Ai Y."/>
            <person name="Zhai J.W."/>
            <person name="Wu S.S."/>
            <person name="Zhou Z."/>
            <person name="Hsiao Y.Y."/>
            <person name="Wu W.L."/>
            <person name="Chen Y.Y."/>
            <person name="Lin Y.F."/>
            <person name="Hsu J.L."/>
            <person name="Li C.Y."/>
            <person name="Wang Z.W."/>
            <person name="Zhao X."/>
            <person name="Zhong W.Y."/>
            <person name="Ma X.K."/>
            <person name="Ma L."/>
            <person name="Huang J."/>
            <person name="Chen G.Z."/>
            <person name="Huang M.Z."/>
            <person name="Huang L."/>
            <person name="Peng D.H."/>
            <person name="Luo Y.B."/>
            <person name="Zou S.Q."/>
            <person name="Chen S.P."/>
            <person name="Lan S."/>
            <person name="Tsai W.C."/>
            <person name="Van de Peer Y."/>
            <person name="Liu Z.J."/>
        </authorList>
    </citation>
    <scope>NUCLEOTIDE SEQUENCE [LARGE SCALE GENOMIC DNA]</scope>
    <source>
        <strain evidence="2">Lor287</strain>
    </source>
</reference>
<dbReference type="AlphaFoldDB" id="A0AAP0BAU5"/>
<evidence type="ECO:0000313" key="2">
    <source>
        <dbReference type="EMBL" id="KAK8934406.1"/>
    </source>
</evidence>